<keyword evidence="1" id="KW-0720">Serine protease</keyword>
<dbReference type="InterPro" id="IPR001940">
    <property type="entry name" value="Peptidase_S1C"/>
</dbReference>
<dbReference type="PRINTS" id="PR00834">
    <property type="entry name" value="PROTEASES2C"/>
</dbReference>
<dbReference type="InterPro" id="IPR009003">
    <property type="entry name" value="Peptidase_S1_PA"/>
</dbReference>
<reference evidence="2" key="1">
    <citation type="submission" date="2019-10" db="EMBL/GenBank/DDBJ databases">
        <title>Description of Paenibacillus glebae sp. nov.</title>
        <authorList>
            <person name="Carlier A."/>
            <person name="Qi S."/>
        </authorList>
    </citation>
    <scope>NUCLEOTIDE SEQUENCE</scope>
    <source>
        <strain evidence="2">LMG 31456</strain>
    </source>
</reference>
<dbReference type="AlphaFoldDB" id="A0A972H239"/>
<gene>
    <name evidence="2" type="ORF">GC093_28820</name>
</gene>
<dbReference type="RefSeq" id="WP_171655449.1">
    <property type="nucleotide sequence ID" value="NZ_WHOD01000109.1"/>
</dbReference>
<name>A0A972H239_9BACL</name>
<protein>
    <submittedName>
        <fullName evidence="2">Trypsin-like serine protease</fullName>
    </submittedName>
</protein>
<dbReference type="PANTHER" id="PTHR43019">
    <property type="entry name" value="SERINE ENDOPROTEASE DEGS"/>
    <property type="match status" value="1"/>
</dbReference>
<dbReference type="Proteomes" id="UP000641588">
    <property type="component" value="Unassembled WGS sequence"/>
</dbReference>
<evidence type="ECO:0000313" key="2">
    <source>
        <dbReference type="EMBL" id="NOU97200.1"/>
    </source>
</evidence>
<proteinExistence type="predicted"/>
<dbReference type="InterPro" id="IPR043504">
    <property type="entry name" value="Peptidase_S1_PA_chymotrypsin"/>
</dbReference>
<keyword evidence="1" id="KW-0378">Hydrolase</keyword>
<keyword evidence="3" id="KW-1185">Reference proteome</keyword>
<sequence>MKGKLIHLCAIAMISLLSGILFFVNVSLNAKADAPVVHNAEEIYEISNDAVFYIRALKSDGTLIATGTGVLLSPSGTAASAYHVIKEAERIEATFNDGRAVDSIEVLNYDELTDIVILKFPDPQTLMVNGGGYHFIPIKEAAVKHGEKIFAIGYPLKNTPIITEGIINTPKAEINGRNRILTSAQIVSGMSGGPVIDPSGQLVGVISGSMRTMNNIHLVIDTGDILSVLQTPPVK</sequence>
<evidence type="ECO:0000256" key="1">
    <source>
        <dbReference type="ARBA" id="ARBA00022825"/>
    </source>
</evidence>
<dbReference type="GO" id="GO:0004252">
    <property type="term" value="F:serine-type endopeptidase activity"/>
    <property type="evidence" value="ECO:0007669"/>
    <property type="project" value="InterPro"/>
</dbReference>
<keyword evidence="2" id="KW-0645">Protease</keyword>
<dbReference type="Pfam" id="PF13365">
    <property type="entry name" value="Trypsin_2"/>
    <property type="match status" value="1"/>
</dbReference>
<comment type="caution">
    <text evidence="2">The sequence shown here is derived from an EMBL/GenBank/DDBJ whole genome shotgun (WGS) entry which is preliminary data.</text>
</comment>
<dbReference type="Gene3D" id="2.40.10.10">
    <property type="entry name" value="Trypsin-like serine proteases"/>
    <property type="match status" value="2"/>
</dbReference>
<evidence type="ECO:0000313" key="3">
    <source>
        <dbReference type="Proteomes" id="UP000641588"/>
    </source>
</evidence>
<dbReference type="EMBL" id="WHOD01000109">
    <property type="protein sequence ID" value="NOU97200.1"/>
    <property type="molecule type" value="Genomic_DNA"/>
</dbReference>
<accession>A0A972H239</accession>
<dbReference type="PANTHER" id="PTHR43019:SF23">
    <property type="entry name" value="PROTEASE DO-LIKE 5, CHLOROPLASTIC"/>
    <property type="match status" value="1"/>
</dbReference>
<organism evidence="2 3">
    <name type="scientific">Paenibacillus foliorum</name>
    <dbReference type="NCBI Taxonomy" id="2654974"/>
    <lineage>
        <taxon>Bacteria</taxon>
        <taxon>Bacillati</taxon>
        <taxon>Bacillota</taxon>
        <taxon>Bacilli</taxon>
        <taxon>Bacillales</taxon>
        <taxon>Paenibacillaceae</taxon>
        <taxon>Paenibacillus</taxon>
    </lineage>
</organism>
<dbReference type="GO" id="GO:0006508">
    <property type="term" value="P:proteolysis"/>
    <property type="evidence" value="ECO:0007669"/>
    <property type="project" value="UniProtKB-KW"/>
</dbReference>
<dbReference type="SUPFAM" id="SSF50494">
    <property type="entry name" value="Trypsin-like serine proteases"/>
    <property type="match status" value="1"/>
</dbReference>